<accession>A0AA41V044</accession>
<feature type="domain" description="F-box associated beta-propeller type 1" evidence="1">
    <location>
        <begin position="8"/>
        <end position="202"/>
    </location>
</feature>
<sequence length="212" mass="24828">MYLVKGYSHRNIHIHVYSLKSNSWRTVKNTPYERPSKNPVFFEGFFHWVDDLRPGPKQLSCFDTVNGTVKHILLPQHFQHKFKVVQACLLGGRLCVTAKVKQNIREVWTMKDYGVAESWTIMYSNHKIPQNLSTSKKNKMNYLRLQRLEYFRQCFKNAAVLVYPDDNATYLYDLNHEEFRELKIDGISPSCKTWAFFGSLVSPNLGSCLRVQ</sequence>
<dbReference type="Proteomes" id="UP001177140">
    <property type="component" value="Unassembled WGS sequence"/>
</dbReference>
<name>A0AA41V044_PAPNU</name>
<dbReference type="InterPro" id="IPR006527">
    <property type="entry name" value="F-box-assoc_dom_typ1"/>
</dbReference>
<gene>
    <name evidence="2" type="ORF">MKW94_006738</name>
</gene>
<dbReference type="PANTHER" id="PTHR31672:SF13">
    <property type="entry name" value="F-BOX PROTEIN CPR30-LIKE"/>
    <property type="match status" value="1"/>
</dbReference>
<dbReference type="AlphaFoldDB" id="A0AA41V044"/>
<dbReference type="EMBL" id="JAJJMA010089333">
    <property type="protein sequence ID" value="MCL7029345.1"/>
    <property type="molecule type" value="Genomic_DNA"/>
</dbReference>
<reference evidence="2" key="1">
    <citation type="submission" date="2022-03" db="EMBL/GenBank/DDBJ databases">
        <title>A functionally conserved STORR gene fusion in Papaver species that diverged 16.8 million years ago.</title>
        <authorList>
            <person name="Catania T."/>
        </authorList>
    </citation>
    <scope>NUCLEOTIDE SEQUENCE</scope>
    <source>
        <strain evidence="2">S-191538</strain>
    </source>
</reference>
<keyword evidence="3" id="KW-1185">Reference proteome</keyword>
<evidence type="ECO:0000313" key="3">
    <source>
        <dbReference type="Proteomes" id="UP001177140"/>
    </source>
</evidence>
<protein>
    <recommendedName>
        <fullName evidence="1">F-box associated beta-propeller type 1 domain-containing protein</fullName>
    </recommendedName>
</protein>
<dbReference type="InterPro" id="IPR050796">
    <property type="entry name" value="SCF_F-box_component"/>
</dbReference>
<organism evidence="2 3">
    <name type="scientific">Papaver nudicaule</name>
    <name type="common">Iceland poppy</name>
    <dbReference type="NCBI Taxonomy" id="74823"/>
    <lineage>
        <taxon>Eukaryota</taxon>
        <taxon>Viridiplantae</taxon>
        <taxon>Streptophyta</taxon>
        <taxon>Embryophyta</taxon>
        <taxon>Tracheophyta</taxon>
        <taxon>Spermatophyta</taxon>
        <taxon>Magnoliopsida</taxon>
        <taxon>Ranunculales</taxon>
        <taxon>Papaveraceae</taxon>
        <taxon>Papaveroideae</taxon>
        <taxon>Papaver</taxon>
    </lineage>
</organism>
<evidence type="ECO:0000259" key="1">
    <source>
        <dbReference type="Pfam" id="PF07734"/>
    </source>
</evidence>
<dbReference type="Pfam" id="PF07734">
    <property type="entry name" value="FBA_1"/>
    <property type="match status" value="1"/>
</dbReference>
<proteinExistence type="predicted"/>
<evidence type="ECO:0000313" key="2">
    <source>
        <dbReference type="EMBL" id="MCL7029345.1"/>
    </source>
</evidence>
<comment type="caution">
    <text evidence="2">The sequence shown here is derived from an EMBL/GenBank/DDBJ whole genome shotgun (WGS) entry which is preliminary data.</text>
</comment>
<dbReference type="PANTHER" id="PTHR31672">
    <property type="entry name" value="BNACNNG10540D PROTEIN"/>
    <property type="match status" value="1"/>
</dbReference>